<dbReference type="InterPro" id="IPR003594">
    <property type="entry name" value="HATPase_dom"/>
</dbReference>
<feature type="domain" description="Histidine kinase" evidence="9">
    <location>
        <begin position="249"/>
        <end position="459"/>
    </location>
</feature>
<keyword evidence="3" id="KW-0597">Phosphoprotein</keyword>
<evidence type="ECO:0000256" key="3">
    <source>
        <dbReference type="ARBA" id="ARBA00022553"/>
    </source>
</evidence>
<gene>
    <name evidence="10" type="ORF">HCZ30_05160</name>
</gene>
<dbReference type="EC" id="2.7.13.3" evidence="2"/>
<dbReference type="InterPro" id="IPR003661">
    <property type="entry name" value="HisK_dim/P_dom"/>
</dbReference>
<sequence>MSRNNRPHSLVTRLTAAVFFILMAGGLLVAGATFYNGQQAARTAFDRVLVGAASDIAESIRIQDGWPIVDLPVSAFELLAQAPDDRIYYSVRGPGGTAITGLGGDVLLDAPRTNTQPVFINDALQGEEARFVVLPRIFAERDFSGEITVIVGQTLRARRDMALNLMIDALWPMALAGAALLVFAWFAIRSAMRPLEAVSDDLTHRDPYDLTPMSTEGMPREPKVMLDAMNRFIGRLDNQFEAMRNVISDTAHQLRTPVAAIRVLAETTLEEQDQTARDRAMERLLLRTRSLGTLLDQLLSRALVIHRTEAAPRVEFDLREVALDIIERRDHDLLAPDKEVSLIIGEDPVPVSTDEFSVGEAAKNLLSNALKYGKAPVLIGVDHIGNEALIWVQDAGAGPDDAIIDRLGQRFARSVNSREESIGLGLSIVTSVASAFDGRVEMRKNEQGFRISLVLPARTKGPSV</sequence>
<dbReference type="RefSeq" id="WP_167637023.1">
    <property type="nucleotide sequence ID" value="NZ_JAATOP010000002.1"/>
</dbReference>
<evidence type="ECO:0000313" key="11">
    <source>
        <dbReference type="Proteomes" id="UP000709466"/>
    </source>
</evidence>
<dbReference type="Gene3D" id="1.10.287.130">
    <property type="match status" value="1"/>
</dbReference>
<organism evidence="10 11">
    <name type="scientific">Marivivens donghaensis</name>
    <dbReference type="NCBI Taxonomy" id="1699413"/>
    <lineage>
        <taxon>Bacteria</taxon>
        <taxon>Pseudomonadati</taxon>
        <taxon>Pseudomonadota</taxon>
        <taxon>Alphaproteobacteria</taxon>
        <taxon>Rhodobacterales</taxon>
        <taxon>Paracoccaceae</taxon>
        <taxon>Marivivens group</taxon>
        <taxon>Marivivens</taxon>
    </lineage>
</organism>
<reference evidence="10 11" key="1">
    <citation type="submission" date="2020-03" db="EMBL/GenBank/DDBJ databases">
        <title>Bacterial isolates of synthetic phycosphere.</title>
        <authorList>
            <person name="Fu H."/>
            <person name="Moran M.A."/>
        </authorList>
    </citation>
    <scope>NUCLEOTIDE SEQUENCE [LARGE SCALE GENOMIC DNA]</scope>
    <source>
        <strain evidence="10 11">HF1</strain>
    </source>
</reference>
<dbReference type="InterPro" id="IPR013727">
    <property type="entry name" value="2CSK_N"/>
</dbReference>
<keyword evidence="4" id="KW-0808">Transferase</keyword>
<dbReference type="Gene3D" id="3.30.565.10">
    <property type="entry name" value="Histidine kinase-like ATPase, C-terminal domain"/>
    <property type="match status" value="1"/>
</dbReference>
<dbReference type="InterPro" id="IPR036097">
    <property type="entry name" value="HisK_dim/P_sf"/>
</dbReference>
<dbReference type="GO" id="GO:0016301">
    <property type="term" value="F:kinase activity"/>
    <property type="evidence" value="ECO:0007669"/>
    <property type="project" value="UniProtKB-KW"/>
</dbReference>
<dbReference type="Pfam" id="PF08521">
    <property type="entry name" value="2CSK_N"/>
    <property type="match status" value="1"/>
</dbReference>
<dbReference type="CDD" id="cd00082">
    <property type="entry name" value="HisKA"/>
    <property type="match status" value="1"/>
</dbReference>
<evidence type="ECO:0000256" key="6">
    <source>
        <dbReference type="ARBA" id="ARBA00022777"/>
    </source>
</evidence>
<evidence type="ECO:0000256" key="8">
    <source>
        <dbReference type="SAM" id="Phobius"/>
    </source>
</evidence>
<dbReference type="SUPFAM" id="SSF55874">
    <property type="entry name" value="ATPase domain of HSP90 chaperone/DNA topoisomerase II/histidine kinase"/>
    <property type="match status" value="1"/>
</dbReference>
<comment type="catalytic activity">
    <reaction evidence="1">
        <text>ATP + protein L-histidine = ADP + protein N-phospho-L-histidine.</text>
        <dbReference type="EC" id="2.7.13.3"/>
    </reaction>
</comment>
<evidence type="ECO:0000259" key="9">
    <source>
        <dbReference type="PROSITE" id="PS50109"/>
    </source>
</evidence>
<feature type="transmembrane region" description="Helical" evidence="8">
    <location>
        <begin position="14"/>
        <end position="35"/>
    </location>
</feature>
<dbReference type="PROSITE" id="PS50109">
    <property type="entry name" value="HIS_KIN"/>
    <property type="match status" value="1"/>
</dbReference>
<evidence type="ECO:0000256" key="2">
    <source>
        <dbReference type="ARBA" id="ARBA00012438"/>
    </source>
</evidence>
<evidence type="ECO:0000256" key="7">
    <source>
        <dbReference type="ARBA" id="ARBA00022989"/>
    </source>
</evidence>
<keyword evidence="11" id="KW-1185">Reference proteome</keyword>
<dbReference type="SMART" id="SM00388">
    <property type="entry name" value="HisKA"/>
    <property type="match status" value="1"/>
</dbReference>
<keyword evidence="6 10" id="KW-0418">Kinase</keyword>
<dbReference type="Proteomes" id="UP000709466">
    <property type="component" value="Unassembled WGS sequence"/>
</dbReference>
<feature type="transmembrane region" description="Helical" evidence="8">
    <location>
        <begin position="165"/>
        <end position="188"/>
    </location>
</feature>
<dbReference type="PANTHER" id="PTHR45436:SF1">
    <property type="entry name" value="SENSOR PROTEIN QSEC"/>
    <property type="match status" value="1"/>
</dbReference>
<dbReference type="Pfam" id="PF02518">
    <property type="entry name" value="HATPase_c"/>
    <property type="match status" value="1"/>
</dbReference>
<dbReference type="SMART" id="SM00387">
    <property type="entry name" value="HATPase_c"/>
    <property type="match status" value="1"/>
</dbReference>
<dbReference type="EMBL" id="JAATOP010000002">
    <property type="protein sequence ID" value="NIY71822.1"/>
    <property type="molecule type" value="Genomic_DNA"/>
</dbReference>
<keyword evidence="7 8" id="KW-1133">Transmembrane helix</keyword>
<dbReference type="PANTHER" id="PTHR45436">
    <property type="entry name" value="SENSOR HISTIDINE KINASE YKOH"/>
    <property type="match status" value="1"/>
</dbReference>
<comment type="caution">
    <text evidence="10">The sequence shown here is derived from an EMBL/GenBank/DDBJ whole genome shotgun (WGS) entry which is preliminary data.</text>
</comment>
<keyword evidence="5 8" id="KW-0812">Transmembrane</keyword>
<dbReference type="InterPro" id="IPR050428">
    <property type="entry name" value="TCS_sensor_his_kinase"/>
</dbReference>
<accession>A0ABX0VX65</accession>
<dbReference type="InterPro" id="IPR036890">
    <property type="entry name" value="HATPase_C_sf"/>
</dbReference>
<dbReference type="SUPFAM" id="SSF47384">
    <property type="entry name" value="Homodimeric domain of signal transducing histidine kinase"/>
    <property type="match status" value="1"/>
</dbReference>
<dbReference type="Pfam" id="PF00512">
    <property type="entry name" value="HisKA"/>
    <property type="match status" value="1"/>
</dbReference>
<dbReference type="InterPro" id="IPR005467">
    <property type="entry name" value="His_kinase_dom"/>
</dbReference>
<evidence type="ECO:0000256" key="5">
    <source>
        <dbReference type="ARBA" id="ARBA00022692"/>
    </source>
</evidence>
<evidence type="ECO:0000256" key="1">
    <source>
        <dbReference type="ARBA" id="ARBA00000085"/>
    </source>
</evidence>
<evidence type="ECO:0000256" key="4">
    <source>
        <dbReference type="ARBA" id="ARBA00022679"/>
    </source>
</evidence>
<keyword evidence="8" id="KW-0472">Membrane</keyword>
<evidence type="ECO:0000313" key="10">
    <source>
        <dbReference type="EMBL" id="NIY71822.1"/>
    </source>
</evidence>
<proteinExistence type="predicted"/>
<name>A0ABX0VX65_9RHOB</name>
<protein>
    <recommendedName>
        <fullName evidence="2">histidine kinase</fullName>
        <ecNumber evidence="2">2.7.13.3</ecNumber>
    </recommendedName>
</protein>